<evidence type="ECO:0000313" key="3">
    <source>
        <dbReference type="EMBL" id="QJA80457.1"/>
    </source>
</evidence>
<gene>
    <name evidence="3" type="ORF">MM415A00710_0007</name>
    <name evidence="2" type="ORF">MM415B01724_0009</name>
</gene>
<organism evidence="3">
    <name type="scientific">viral metagenome</name>
    <dbReference type="NCBI Taxonomy" id="1070528"/>
    <lineage>
        <taxon>unclassified sequences</taxon>
        <taxon>metagenomes</taxon>
        <taxon>organismal metagenomes</taxon>
    </lineage>
</organism>
<dbReference type="EMBL" id="MT142423">
    <property type="protein sequence ID" value="QJA80457.1"/>
    <property type="molecule type" value="Genomic_DNA"/>
</dbReference>
<accession>A0A6M3KES7</accession>
<evidence type="ECO:0000313" key="2">
    <source>
        <dbReference type="EMBL" id="QJA57075.1"/>
    </source>
</evidence>
<dbReference type="AlphaFoldDB" id="A0A6M3KES7"/>
<evidence type="ECO:0000256" key="1">
    <source>
        <dbReference type="SAM" id="MobiDB-lite"/>
    </source>
</evidence>
<proteinExistence type="predicted"/>
<protein>
    <submittedName>
        <fullName evidence="3">Uncharacterized protein</fullName>
    </submittedName>
</protein>
<reference evidence="3" key="1">
    <citation type="submission" date="2020-03" db="EMBL/GenBank/DDBJ databases">
        <title>The deep terrestrial virosphere.</title>
        <authorList>
            <person name="Holmfeldt K."/>
            <person name="Nilsson E."/>
            <person name="Simone D."/>
            <person name="Lopez-Fernandez M."/>
            <person name="Wu X."/>
            <person name="de Brujin I."/>
            <person name="Lundin D."/>
            <person name="Andersson A."/>
            <person name="Bertilsson S."/>
            <person name="Dopson M."/>
        </authorList>
    </citation>
    <scope>NUCLEOTIDE SEQUENCE</scope>
    <source>
        <strain evidence="3">MM415A00710</strain>
        <strain evidence="2">MM415B01724</strain>
    </source>
</reference>
<dbReference type="EMBL" id="MT141253">
    <property type="protein sequence ID" value="QJA57075.1"/>
    <property type="molecule type" value="Genomic_DNA"/>
</dbReference>
<feature type="region of interest" description="Disordered" evidence="1">
    <location>
        <begin position="82"/>
        <end position="120"/>
    </location>
</feature>
<sequence>MALNAHENKCYALKEDDELETKHTFYDPHTKHTVENINEKCPKCNEIFVYLLILNDLTWVCLKCGCHFTPREKLTEINAWRLKETTRQTTNGSREKDTDRVHRQAQAPYEAQGVPETPAS</sequence>
<name>A0A6M3KES7_9ZZZZ</name>
<feature type="compositionally biased region" description="Basic and acidic residues" evidence="1">
    <location>
        <begin position="93"/>
        <end position="102"/>
    </location>
</feature>